<dbReference type="Proteomes" id="UP000095746">
    <property type="component" value="Unassembled WGS sequence"/>
</dbReference>
<proteinExistence type="predicted"/>
<evidence type="ECO:0000313" key="2">
    <source>
        <dbReference type="Proteomes" id="UP000095746"/>
    </source>
</evidence>
<reference evidence="1 2" key="1">
    <citation type="submission" date="2015-09" db="EMBL/GenBank/DDBJ databases">
        <authorList>
            <consortium name="Pathogen Informatics"/>
        </authorList>
    </citation>
    <scope>NUCLEOTIDE SEQUENCE [LARGE SCALE GENOMIC DNA]</scope>
    <source>
        <strain evidence="1 2">2789STDY5608854</strain>
    </source>
</reference>
<evidence type="ECO:0000313" key="1">
    <source>
        <dbReference type="EMBL" id="CUO16582.1"/>
    </source>
</evidence>
<dbReference type="AlphaFoldDB" id="A0A174CT76"/>
<protein>
    <submittedName>
        <fullName evidence="1">Uncharacterized protein</fullName>
    </submittedName>
</protein>
<sequence length="79" mass="8530">MRSSRGESMWAAPMLTPSLRGLVPTTASIRALPRLIRYSLSPGLTAMPRVKGLKPLASARRTASVTHSRSVLPASKNFL</sequence>
<organism evidence="1 2">
    <name type="scientific">Flavonifractor plautii</name>
    <name type="common">Fusobacterium plautii</name>
    <dbReference type="NCBI Taxonomy" id="292800"/>
    <lineage>
        <taxon>Bacteria</taxon>
        <taxon>Bacillati</taxon>
        <taxon>Bacillota</taxon>
        <taxon>Clostridia</taxon>
        <taxon>Eubacteriales</taxon>
        <taxon>Oscillospiraceae</taxon>
        <taxon>Flavonifractor</taxon>
    </lineage>
</organism>
<dbReference type="EMBL" id="CYZT01000052">
    <property type="protein sequence ID" value="CUO16582.1"/>
    <property type="molecule type" value="Genomic_DNA"/>
</dbReference>
<gene>
    <name evidence="1" type="ORF">ERS852411_01082</name>
</gene>
<name>A0A174CT76_FLAPL</name>
<accession>A0A174CT76</accession>